<evidence type="ECO:0000313" key="3">
    <source>
        <dbReference type="EMBL" id="OHT17442.1"/>
    </source>
</evidence>
<evidence type="ECO:0000256" key="1">
    <source>
        <dbReference type="SAM" id="Coils"/>
    </source>
</evidence>
<dbReference type="AlphaFoldDB" id="A0A1J4L1Z7"/>
<protein>
    <submittedName>
        <fullName evidence="3">Uncharacterized protein</fullName>
    </submittedName>
</protein>
<dbReference type="VEuPathDB" id="TrichDB:TRFO_12408"/>
<feature type="region of interest" description="Disordered" evidence="2">
    <location>
        <begin position="334"/>
        <end position="362"/>
    </location>
</feature>
<sequence length="362" mass="42670">MNYSARATRKSAVMSMKMNPPSLVPPVRTKPYIDYDSLSKAEITKCNRLIDEFKRTGEIQCPSQVMYFKLVCVLREERRIASGKGDFKKAGEIDNLIRELSQFFHENNLYKAKAEEVSKAENQYNSTISRLIDVEDKWQLQMERLKAQSAHATHRVAETVNASMMNYDTKIPDALPPAFSKLSPELLDLKEKEKHMIGCRMFKEAAELHKEFEKRQKVELQRRREEYYRSFEINRNVLEKRNNRKLTAIQSDWDRKIRHAEHMMNKELNPLRDGCNFLERKLTAAKAEYIGEDDPIIKREKEVYSPQTYKVSPPMQTRGYVPRTMYQSTRTIEHPSEVTSTKKMSDTMMRQNRQLDSNRWPR</sequence>
<keyword evidence="1" id="KW-0175">Coiled coil</keyword>
<keyword evidence="4" id="KW-1185">Reference proteome</keyword>
<accession>A0A1J4L1Z7</accession>
<dbReference type="Proteomes" id="UP000179807">
    <property type="component" value="Unassembled WGS sequence"/>
</dbReference>
<proteinExistence type="predicted"/>
<reference evidence="3" key="1">
    <citation type="submission" date="2016-10" db="EMBL/GenBank/DDBJ databases">
        <authorList>
            <person name="Benchimol M."/>
            <person name="Almeida L.G."/>
            <person name="Vasconcelos A.T."/>
            <person name="Perreira-Neves A."/>
            <person name="Rosa I.A."/>
            <person name="Tasca T."/>
            <person name="Bogo M.R."/>
            <person name="de Souza W."/>
        </authorList>
    </citation>
    <scope>NUCLEOTIDE SEQUENCE [LARGE SCALE GENOMIC DNA]</scope>
    <source>
        <strain evidence="3">K</strain>
    </source>
</reference>
<dbReference type="RefSeq" id="XP_068370578.1">
    <property type="nucleotide sequence ID" value="XM_068496624.1"/>
</dbReference>
<dbReference type="OrthoDB" id="10578982at2759"/>
<evidence type="ECO:0000256" key="2">
    <source>
        <dbReference type="SAM" id="MobiDB-lite"/>
    </source>
</evidence>
<dbReference type="PANTHER" id="PTHR47026">
    <property type="entry name" value="PIGMENTOSA GTPASE REGULATOR-LIKE PROTEIN, PUTATIVE-RELATED"/>
    <property type="match status" value="1"/>
</dbReference>
<gene>
    <name evidence="3" type="ORF">TRFO_12408</name>
</gene>
<comment type="caution">
    <text evidence="3">The sequence shown here is derived from an EMBL/GenBank/DDBJ whole genome shotgun (WGS) entry which is preliminary data.</text>
</comment>
<feature type="compositionally biased region" description="Polar residues" evidence="2">
    <location>
        <begin position="337"/>
        <end position="362"/>
    </location>
</feature>
<dbReference type="PANTHER" id="PTHR47026:SF2">
    <property type="entry name" value="FLAGELLAR ASSOCIATED PROTEIN"/>
    <property type="match status" value="1"/>
</dbReference>
<evidence type="ECO:0000313" key="4">
    <source>
        <dbReference type="Proteomes" id="UP000179807"/>
    </source>
</evidence>
<name>A0A1J4L1Z7_9EUKA</name>
<feature type="coiled-coil region" evidence="1">
    <location>
        <begin position="203"/>
        <end position="230"/>
    </location>
</feature>
<organism evidence="3 4">
    <name type="scientific">Tritrichomonas foetus</name>
    <dbReference type="NCBI Taxonomy" id="1144522"/>
    <lineage>
        <taxon>Eukaryota</taxon>
        <taxon>Metamonada</taxon>
        <taxon>Parabasalia</taxon>
        <taxon>Tritrichomonadida</taxon>
        <taxon>Tritrichomonadidae</taxon>
        <taxon>Tritrichomonas</taxon>
    </lineage>
</organism>
<dbReference type="EMBL" id="MLAK01000003">
    <property type="protein sequence ID" value="OHT17442.1"/>
    <property type="molecule type" value="Genomic_DNA"/>
</dbReference>
<dbReference type="GeneID" id="94831328"/>